<accession>A0A8B6DCQ2</accession>
<name>A0A8B6DCQ2_MYTGA</name>
<dbReference type="SUPFAM" id="SSF56219">
    <property type="entry name" value="DNase I-like"/>
    <property type="match status" value="1"/>
</dbReference>
<evidence type="ECO:0000256" key="6">
    <source>
        <dbReference type="ARBA" id="ARBA00022842"/>
    </source>
</evidence>
<dbReference type="AlphaFoldDB" id="A0A8B6DCQ2"/>
<organism evidence="9 10">
    <name type="scientific">Mytilus galloprovincialis</name>
    <name type="common">Mediterranean mussel</name>
    <dbReference type="NCBI Taxonomy" id="29158"/>
    <lineage>
        <taxon>Eukaryota</taxon>
        <taxon>Metazoa</taxon>
        <taxon>Spiralia</taxon>
        <taxon>Lophotrochozoa</taxon>
        <taxon>Mollusca</taxon>
        <taxon>Bivalvia</taxon>
        <taxon>Autobranchia</taxon>
        <taxon>Pteriomorphia</taxon>
        <taxon>Mytilida</taxon>
        <taxon>Mytiloidea</taxon>
        <taxon>Mytilidae</taxon>
        <taxon>Mytilinae</taxon>
        <taxon>Mytilus</taxon>
    </lineage>
</organism>
<dbReference type="Pfam" id="PF03372">
    <property type="entry name" value="Exo_endo_phos"/>
    <property type="match status" value="1"/>
</dbReference>
<evidence type="ECO:0000313" key="10">
    <source>
        <dbReference type="Proteomes" id="UP000596742"/>
    </source>
</evidence>
<dbReference type="InterPro" id="IPR004808">
    <property type="entry name" value="AP_endonuc_1"/>
</dbReference>
<comment type="cofactor">
    <cofactor evidence="7">
        <name>Mg(2+)</name>
        <dbReference type="ChEBI" id="CHEBI:18420"/>
    </cofactor>
    <cofactor evidence="7">
        <name>Mn(2+)</name>
        <dbReference type="ChEBI" id="CHEBI:29035"/>
    </cofactor>
    <text evidence="7">Probably binds two magnesium or manganese ions per subunit.</text>
</comment>
<dbReference type="OrthoDB" id="7447306at2759"/>
<dbReference type="GO" id="GO:0006284">
    <property type="term" value="P:base-excision repair"/>
    <property type="evidence" value="ECO:0007669"/>
    <property type="project" value="TreeGrafter"/>
</dbReference>
<comment type="similarity">
    <text evidence="2">Belongs to the DNA repair enzymes AP/ExoA family.</text>
</comment>
<feature type="binding site" evidence="7">
    <location>
        <position position="9"/>
    </location>
    <ligand>
        <name>Mg(2+)</name>
        <dbReference type="ChEBI" id="CHEBI:18420"/>
        <label>1</label>
    </ligand>
</feature>
<dbReference type="InterPro" id="IPR036691">
    <property type="entry name" value="Endo/exonu/phosph_ase_sf"/>
</dbReference>
<dbReference type="PANTHER" id="PTHR22748:SF6">
    <property type="entry name" value="DNA-(APURINIC OR APYRIMIDINIC SITE) ENDONUCLEASE"/>
    <property type="match status" value="1"/>
</dbReference>
<dbReference type="InterPro" id="IPR005135">
    <property type="entry name" value="Endo/exonuclease/phosphatase"/>
</dbReference>
<evidence type="ECO:0000259" key="8">
    <source>
        <dbReference type="Pfam" id="PF03372"/>
    </source>
</evidence>
<protein>
    <recommendedName>
        <fullName evidence="3">exodeoxyribonuclease III</fullName>
        <ecNumber evidence="3">3.1.11.2</ecNumber>
    </recommendedName>
</protein>
<dbReference type="GO" id="GO:0008081">
    <property type="term" value="F:phosphoric diester hydrolase activity"/>
    <property type="evidence" value="ECO:0007669"/>
    <property type="project" value="TreeGrafter"/>
</dbReference>
<dbReference type="GO" id="GO:0003906">
    <property type="term" value="F:DNA-(apurinic or apyrimidinic site) endonuclease activity"/>
    <property type="evidence" value="ECO:0007669"/>
    <property type="project" value="TreeGrafter"/>
</dbReference>
<evidence type="ECO:0000256" key="4">
    <source>
        <dbReference type="ARBA" id="ARBA00022723"/>
    </source>
</evidence>
<comment type="catalytic activity">
    <reaction evidence="1">
        <text>Exonucleolytic cleavage in the 3'- to 5'-direction to yield nucleoside 5'-phosphates.</text>
        <dbReference type="EC" id="3.1.11.2"/>
    </reaction>
</comment>
<dbReference type="EMBL" id="UYJE01003122">
    <property type="protein sequence ID" value="VDI16770.1"/>
    <property type="molecule type" value="Genomic_DNA"/>
</dbReference>
<evidence type="ECO:0000256" key="2">
    <source>
        <dbReference type="ARBA" id="ARBA00007092"/>
    </source>
</evidence>
<dbReference type="EC" id="3.1.11.2" evidence="3"/>
<dbReference type="GO" id="GO:0046872">
    <property type="term" value="F:metal ion binding"/>
    <property type="evidence" value="ECO:0007669"/>
    <property type="project" value="UniProtKB-KW"/>
</dbReference>
<sequence length="93" mass="10688">MSIKIASINVNGLRNVNKRTLVFNWIVSQNIDLVCLQETHCTQDQTWLWSKEWKEYGGGESFWNCGTNESRGVGILLNKDFTLSFDVSMIDDK</sequence>
<dbReference type="PANTHER" id="PTHR22748">
    <property type="entry name" value="AP ENDONUCLEASE"/>
    <property type="match status" value="1"/>
</dbReference>
<dbReference type="GO" id="GO:0005634">
    <property type="term" value="C:nucleus"/>
    <property type="evidence" value="ECO:0007669"/>
    <property type="project" value="TreeGrafter"/>
</dbReference>
<evidence type="ECO:0000313" key="9">
    <source>
        <dbReference type="EMBL" id="VDI16770.1"/>
    </source>
</evidence>
<evidence type="ECO:0000256" key="3">
    <source>
        <dbReference type="ARBA" id="ARBA00012115"/>
    </source>
</evidence>
<proteinExistence type="inferred from homology"/>
<evidence type="ECO:0000256" key="7">
    <source>
        <dbReference type="PIRSR" id="PIRSR604808-2"/>
    </source>
</evidence>
<keyword evidence="6 7" id="KW-0460">Magnesium</keyword>
<feature type="domain" description="Endonuclease/exonuclease/phosphatase" evidence="8">
    <location>
        <begin position="6"/>
        <end position="82"/>
    </location>
</feature>
<comment type="caution">
    <text evidence="9">The sequence shown here is derived from an EMBL/GenBank/DDBJ whole genome shotgun (WGS) entry which is preliminary data.</text>
</comment>
<keyword evidence="10" id="KW-1185">Reference proteome</keyword>
<keyword evidence="7" id="KW-0464">Manganese</keyword>
<gene>
    <name evidence="9" type="ORF">MGAL_10B059396</name>
</gene>
<feature type="binding site" evidence="7">
    <location>
        <position position="38"/>
    </location>
    <ligand>
        <name>Mg(2+)</name>
        <dbReference type="ChEBI" id="CHEBI:18420"/>
        <label>1</label>
    </ligand>
</feature>
<evidence type="ECO:0000256" key="1">
    <source>
        <dbReference type="ARBA" id="ARBA00000493"/>
    </source>
</evidence>
<dbReference type="Gene3D" id="3.60.10.10">
    <property type="entry name" value="Endonuclease/exonuclease/phosphatase"/>
    <property type="match status" value="1"/>
</dbReference>
<evidence type="ECO:0000256" key="5">
    <source>
        <dbReference type="ARBA" id="ARBA00022801"/>
    </source>
</evidence>
<feature type="non-terminal residue" evidence="9">
    <location>
        <position position="93"/>
    </location>
</feature>
<reference evidence="9" key="1">
    <citation type="submission" date="2018-11" db="EMBL/GenBank/DDBJ databases">
        <authorList>
            <person name="Alioto T."/>
            <person name="Alioto T."/>
        </authorList>
    </citation>
    <scope>NUCLEOTIDE SEQUENCE</scope>
</reference>
<keyword evidence="5" id="KW-0378">Hydrolase</keyword>
<keyword evidence="4 7" id="KW-0479">Metal-binding</keyword>
<dbReference type="Proteomes" id="UP000596742">
    <property type="component" value="Unassembled WGS sequence"/>
</dbReference>
<dbReference type="GO" id="GO:0008311">
    <property type="term" value="F:double-stranded DNA 3'-5' DNA exonuclease activity"/>
    <property type="evidence" value="ECO:0007669"/>
    <property type="project" value="UniProtKB-EC"/>
</dbReference>